<evidence type="ECO:0000313" key="3">
    <source>
        <dbReference type="Proteomes" id="UP000535020"/>
    </source>
</evidence>
<keyword evidence="1" id="KW-0732">Signal</keyword>
<sequence length="399" mass="44952">MTVSKTIFLSAVSVFTTSLFAQTGYWDKDRATSREIIVPAGERVVVKSENFPLGTTEFVYRITVLDENQQMANSLVSLLKSIPDPSGISQGSAGAVFLLSKISGDDKCKYAVFTDKDKSEDYRTSGKTEKACIYQNKAVSKEVKLVTGRSLCLNAPIVYFGFESDNWIMKQKIVLEVVPWVDKKASTGWTNENKKSVLELCGTSGLAQLMTDSESLCTCVLDQFTFKYTFDEYQKLLVEEKAKAFRDFGDNCLDSKSANKGLLTAIRTQVQQHFAAARYDKSIDLMNSAIFANGNANSKDYYSQGLNYLYSRQFTKARQMFEEGEKLDDSDLLLKLGKAHTLLLSDDFSRARDIYRKYKGENVNTATSWKERVKKDFADLKKAGFDSKDYDKIIKLLED</sequence>
<dbReference type="Gene3D" id="1.25.40.10">
    <property type="entry name" value="Tetratricopeptide repeat domain"/>
    <property type="match status" value="1"/>
</dbReference>
<feature type="chain" id="PRO_5031399421" description="Tetratricopeptide repeat-containing protein" evidence="1">
    <location>
        <begin position="22"/>
        <end position="399"/>
    </location>
</feature>
<proteinExistence type="predicted"/>
<dbReference type="AlphaFoldDB" id="A0A7Y8XZI5"/>
<dbReference type="EMBL" id="JACBJI010000001">
    <property type="protein sequence ID" value="NYA69836.1"/>
    <property type="molecule type" value="Genomic_DNA"/>
</dbReference>
<dbReference type="Proteomes" id="UP000535020">
    <property type="component" value="Unassembled WGS sequence"/>
</dbReference>
<reference evidence="2 3" key="1">
    <citation type="submission" date="2020-07" db="EMBL/GenBank/DDBJ databases">
        <authorList>
            <person name="Sun Q."/>
        </authorList>
    </citation>
    <scope>NUCLEOTIDE SEQUENCE [LARGE SCALE GENOMIC DNA]</scope>
    <source>
        <strain evidence="2 3">MAH-1</strain>
    </source>
</reference>
<evidence type="ECO:0008006" key="4">
    <source>
        <dbReference type="Google" id="ProtNLM"/>
    </source>
</evidence>
<evidence type="ECO:0000256" key="1">
    <source>
        <dbReference type="SAM" id="SignalP"/>
    </source>
</evidence>
<organism evidence="2 3">
    <name type="scientific">Flavobacterium agri</name>
    <dbReference type="NCBI Taxonomy" id="2743471"/>
    <lineage>
        <taxon>Bacteria</taxon>
        <taxon>Pseudomonadati</taxon>
        <taxon>Bacteroidota</taxon>
        <taxon>Flavobacteriia</taxon>
        <taxon>Flavobacteriales</taxon>
        <taxon>Flavobacteriaceae</taxon>
        <taxon>Flavobacterium</taxon>
    </lineage>
</organism>
<dbReference type="SUPFAM" id="SSF48452">
    <property type="entry name" value="TPR-like"/>
    <property type="match status" value="1"/>
</dbReference>
<evidence type="ECO:0000313" key="2">
    <source>
        <dbReference type="EMBL" id="NYA69836.1"/>
    </source>
</evidence>
<accession>A0A7Y8XZI5</accession>
<comment type="caution">
    <text evidence="2">The sequence shown here is derived from an EMBL/GenBank/DDBJ whole genome shotgun (WGS) entry which is preliminary data.</text>
</comment>
<protein>
    <recommendedName>
        <fullName evidence="4">Tetratricopeptide repeat-containing protein</fullName>
    </recommendedName>
</protein>
<feature type="signal peptide" evidence="1">
    <location>
        <begin position="1"/>
        <end position="21"/>
    </location>
</feature>
<name>A0A7Y8XZI5_9FLAO</name>
<dbReference type="InterPro" id="IPR011990">
    <property type="entry name" value="TPR-like_helical_dom_sf"/>
</dbReference>
<gene>
    <name evidence="2" type="ORF">HZF10_02810</name>
</gene>
<keyword evidence="3" id="KW-1185">Reference proteome</keyword>